<dbReference type="SMART" id="SM00116">
    <property type="entry name" value="CBS"/>
    <property type="match status" value="2"/>
</dbReference>
<dbReference type="Proteomes" id="UP000002217">
    <property type="component" value="Chromosome"/>
</dbReference>
<dbReference type="InterPro" id="IPR051257">
    <property type="entry name" value="Diverse_CBS-Domain"/>
</dbReference>
<dbReference type="OrthoDB" id="1808351at2"/>
<dbReference type="PANTHER" id="PTHR43080">
    <property type="entry name" value="CBS DOMAIN-CONTAINING PROTEIN CBSX3, MITOCHONDRIAL"/>
    <property type="match status" value="1"/>
</dbReference>
<protein>
    <submittedName>
        <fullName evidence="4">Putative signal transduction protein with CBS domains</fullName>
    </submittedName>
</protein>
<evidence type="ECO:0000259" key="3">
    <source>
        <dbReference type="PROSITE" id="PS51371"/>
    </source>
</evidence>
<keyword evidence="1 2" id="KW-0129">CBS domain</keyword>
<dbReference type="AlphaFoldDB" id="C8W385"/>
<accession>C8W385</accession>
<dbReference type="HOGENOM" id="CLU_040681_8_1_9"/>
<gene>
    <name evidence="4" type="ordered locus">Dtox_0963</name>
</gene>
<evidence type="ECO:0000256" key="2">
    <source>
        <dbReference type="PROSITE-ProRule" id="PRU00703"/>
    </source>
</evidence>
<dbReference type="EMBL" id="CP001720">
    <property type="protein sequence ID" value="ACV61852.1"/>
    <property type="molecule type" value="Genomic_DNA"/>
</dbReference>
<dbReference type="PANTHER" id="PTHR43080:SF2">
    <property type="entry name" value="CBS DOMAIN-CONTAINING PROTEIN"/>
    <property type="match status" value="1"/>
</dbReference>
<dbReference type="Pfam" id="PF00571">
    <property type="entry name" value="CBS"/>
    <property type="match status" value="2"/>
</dbReference>
<dbReference type="RefSeq" id="WP_015756567.1">
    <property type="nucleotide sequence ID" value="NC_013216.1"/>
</dbReference>
<name>C8W385_DESAS</name>
<evidence type="ECO:0000313" key="5">
    <source>
        <dbReference type="Proteomes" id="UP000002217"/>
    </source>
</evidence>
<organism evidence="4 5">
    <name type="scientific">Desulfofarcimen acetoxidans (strain ATCC 49208 / DSM 771 / KCTC 5769 / VKM B-1644 / 5575)</name>
    <name type="common">Desulfotomaculum acetoxidans</name>
    <dbReference type="NCBI Taxonomy" id="485916"/>
    <lineage>
        <taxon>Bacteria</taxon>
        <taxon>Bacillati</taxon>
        <taxon>Bacillota</taxon>
        <taxon>Clostridia</taxon>
        <taxon>Eubacteriales</taxon>
        <taxon>Peptococcaceae</taxon>
        <taxon>Desulfofarcimen</taxon>
    </lineage>
</organism>
<dbReference type="CDD" id="cd02205">
    <property type="entry name" value="CBS_pair_SF"/>
    <property type="match status" value="1"/>
</dbReference>
<dbReference type="STRING" id="485916.Dtox_0963"/>
<dbReference type="InterPro" id="IPR046342">
    <property type="entry name" value="CBS_dom_sf"/>
</dbReference>
<dbReference type="SUPFAM" id="SSF54631">
    <property type="entry name" value="CBS-domain pair"/>
    <property type="match status" value="1"/>
</dbReference>
<keyword evidence="5" id="KW-1185">Reference proteome</keyword>
<evidence type="ECO:0000256" key="1">
    <source>
        <dbReference type="ARBA" id="ARBA00023122"/>
    </source>
</evidence>
<dbReference type="eggNOG" id="COG0517">
    <property type="taxonomic scope" value="Bacteria"/>
</dbReference>
<proteinExistence type="predicted"/>
<sequence length="162" mass="18407">MPDRLAKDIMIPLSEYATVNVTDSLKDAIRILKESLPIGHRTLAVLDDKGDLAGFLTTRTILKALGVYGIDEDAWNRIAWGTFFSRIEKNRLKYQGLSKIMRPVVNIFVHEDSSLHEVTQVILKNQINHIPVYNKQKKVTGIIRTIDILDTLADLLDIQNQK</sequence>
<reference evidence="4 5" key="1">
    <citation type="journal article" date="2009" name="Stand. Genomic Sci.">
        <title>Complete genome sequence of Desulfotomaculum acetoxidans type strain (5575).</title>
        <authorList>
            <person name="Spring S."/>
            <person name="Lapidus A."/>
            <person name="Schroder M."/>
            <person name="Gleim D."/>
            <person name="Sims D."/>
            <person name="Meincke L."/>
            <person name="Glavina Del Rio T."/>
            <person name="Tice H."/>
            <person name="Copeland A."/>
            <person name="Cheng J.F."/>
            <person name="Lucas S."/>
            <person name="Chen F."/>
            <person name="Nolan M."/>
            <person name="Bruce D."/>
            <person name="Goodwin L."/>
            <person name="Pitluck S."/>
            <person name="Ivanova N."/>
            <person name="Mavromatis K."/>
            <person name="Mikhailova N."/>
            <person name="Pati A."/>
            <person name="Chen A."/>
            <person name="Palaniappan K."/>
            <person name="Land M."/>
            <person name="Hauser L."/>
            <person name="Chang Y.J."/>
            <person name="Jeffries C.D."/>
            <person name="Chain P."/>
            <person name="Saunders E."/>
            <person name="Brettin T."/>
            <person name="Detter J.C."/>
            <person name="Goker M."/>
            <person name="Bristow J."/>
            <person name="Eisen J.A."/>
            <person name="Markowitz V."/>
            <person name="Hugenholtz P."/>
            <person name="Kyrpides N.C."/>
            <person name="Klenk H.P."/>
            <person name="Han C."/>
        </authorList>
    </citation>
    <scope>NUCLEOTIDE SEQUENCE [LARGE SCALE GENOMIC DNA]</scope>
    <source>
        <strain evidence="5">ATCC 49208 / DSM 771 / VKM B-1644</strain>
    </source>
</reference>
<dbReference type="KEGG" id="dae:Dtox_0963"/>
<dbReference type="Gene3D" id="3.10.580.10">
    <property type="entry name" value="CBS-domain"/>
    <property type="match status" value="2"/>
</dbReference>
<feature type="domain" description="CBS" evidence="3">
    <location>
        <begin position="101"/>
        <end position="158"/>
    </location>
</feature>
<dbReference type="InterPro" id="IPR000644">
    <property type="entry name" value="CBS_dom"/>
</dbReference>
<evidence type="ECO:0000313" key="4">
    <source>
        <dbReference type="EMBL" id="ACV61852.1"/>
    </source>
</evidence>
<feature type="domain" description="CBS" evidence="3">
    <location>
        <begin position="10"/>
        <end position="72"/>
    </location>
</feature>
<dbReference type="PROSITE" id="PS51371">
    <property type="entry name" value="CBS"/>
    <property type="match status" value="2"/>
</dbReference>